<dbReference type="Proteomes" id="UP000239907">
    <property type="component" value="Unassembled WGS sequence"/>
</dbReference>
<dbReference type="PRINTS" id="PR00032">
    <property type="entry name" value="HTHARAC"/>
</dbReference>
<evidence type="ECO:0000256" key="1">
    <source>
        <dbReference type="ARBA" id="ARBA00023015"/>
    </source>
</evidence>
<dbReference type="AlphaFoldDB" id="A0A2S7U6U6"/>
<accession>A0A2S7U6U6</accession>
<dbReference type="SUPFAM" id="SSF46689">
    <property type="entry name" value="Homeodomain-like"/>
    <property type="match status" value="2"/>
</dbReference>
<dbReference type="InterPro" id="IPR018060">
    <property type="entry name" value="HTH_AraC"/>
</dbReference>
<proteinExistence type="predicted"/>
<evidence type="ECO:0000313" key="6">
    <source>
        <dbReference type="Proteomes" id="UP000239907"/>
    </source>
</evidence>
<dbReference type="PROSITE" id="PS01124">
    <property type="entry name" value="HTH_ARAC_FAMILY_2"/>
    <property type="match status" value="1"/>
</dbReference>
<keyword evidence="6" id="KW-1185">Reference proteome</keyword>
<evidence type="ECO:0000313" key="5">
    <source>
        <dbReference type="EMBL" id="PQJ30022.1"/>
    </source>
</evidence>
<feature type="domain" description="HTH araC/xylS-type" evidence="4">
    <location>
        <begin position="197"/>
        <end position="293"/>
    </location>
</feature>
<dbReference type="SMART" id="SM00342">
    <property type="entry name" value="HTH_ARAC"/>
    <property type="match status" value="1"/>
</dbReference>
<organism evidence="5 6">
    <name type="scientific">Rubritalea profundi</name>
    <dbReference type="NCBI Taxonomy" id="1658618"/>
    <lineage>
        <taxon>Bacteria</taxon>
        <taxon>Pseudomonadati</taxon>
        <taxon>Verrucomicrobiota</taxon>
        <taxon>Verrucomicrobiia</taxon>
        <taxon>Verrucomicrobiales</taxon>
        <taxon>Rubritaleaceae</taxon>
        <taxon>Rubritalea</taxon>
    </lineage>
</organism>
<dbReference type="InterPro" id="IPR020449">
    <property type="entry name" value="Tscrpt_reg_AraC-type_HTH"/>
</dbReference>
<evidence type="ECO:0000256" key="3">
    <source>
        <dbReference type="ARBA" id="ARBA00023163"/>
    </source>
</evidence>
<name>A0A2S7U6U6_9BACT</name>
<keyword evidence="1" id="KW-0805">Transcription regulation</keyword>
<dbReference type="GO" id="GO:0003700">
    <property type="term" value="F:DNA-binding transcription factor activity"/>
    <property type="evidence" value="ECO:0007669"/>
    <property type="project" value="InterPro"/>
</dbReference>
<evidence type="ECO:0000259" key="4">
    <source>
        <dbReference type="PROSITE" id="PS01124"/>
    </source>
</evidence>
<dbReference type="Gene3D" id="1.10.10.60">
    <property type="entry name" value="Homeodomain-like"/>
    <property type="match status" value="2"/>
</dbReference>
<dbReference type="EMBL" id="MQWA01000001">
    <property type="protein sequence ID" value="PQJ30022.1"/>
    <property type="molecule type" value="Genomic_DNA"/>
</dbReference>
<evidence type="ECO:0000256" key="2">
    <source>
        <dbReference type="ARBA" id="ARBA00023125"/>
    </source>
</evidence>
<dbReference type="PANTHER" id="PTHR43280:SF2">
    <property type="entry name" value="HTH-TYPE TRANSCRIPTIONAL REGULATOR EXSA"/>
    <property type="match status" value="1"/>
</dbReference>
<dbReference type="RefSeq" id="WP_105044540.1">
    <property type="nucleotide sequence ID" value="NZ_MQWA01000001.1"/>
</dbReference>
<dbReference type="PANTHER" id="PTHR43280">
    <property type="entry name" value="ARAC-FAMILY TRANSCRIPTIONAL REGULATOR"/>
    <property type="match status" value="1"/>
</dbReference>
<dbReference type="InterPro" id="IPR018062">
    <property type="entry name" value="HTH_AraC-typ_CS"/>
</dbReference>
<dbReference type="Pfam" id="PF12833">
    <property type="entry name" value="HTH_18"/>
    <property type="match status" value="1"/>
</dbReference>
<protein>
    <recommendedName>
        <fullName evidence="4">HTH araC/xylS-type domain-containing protein</fullName>
    </recommendedName>
</protein>
<comment type="caution">
    <text evidence="5">The sequence shown here is derived from an EMBL/GenBank/DDBJ whole genome shotgun (WGS) entry which is preliminary data.</text>
</comment>
<keyword evidence="2" id="KW-0238">DNA-binding</keyword>
<dbReference type="InterPro" id="IPR009057">
    <property type="entry name" value="Homeodomain-like_sf"/>
</dbReference>
<gene>
    <name evidence="5" type="ORF">BSZ32_17075</name>
</gene>
<sequence>MAETKGINLYGDYKKSGVSLRRVQSSGVGDIVTVLESGALHLFLNLSGESFIFGDACRLSLAAKTLSCCMIRDKANFTATNLPGSDIHELIVLCVTPEWVTQHFGSKRQSLHETLVDLLTTKGSNSLLLYKVRSMSYLEYEISASLLDPPVHKDAKSFWYLAKIIELLTLHLFKPPSLGPKEMFCSSQRRIAQQRVDKTLIWLKENFTKPLDLNLMAQYANCSSSYLSRLFSEQTGTTISRKLRELRVQKAKELLESGDYNVTEVALEVGYNSLSHFTKAFKLETGTLPSELL</sequence>
<dbReference type="GO" id="GO:0043565">
    <property type="term" value="F:sequence-specific DNA binding"/>
    <property type="evidence" value="ECO:0007669"/>
    <property type="project" value="InterPro"/>
</dbReference>
<dbReference type="OrthoDB" id="186231at2"/>
<dbReference type="PROSITE" id="PS00041">
    <property type="entry name" value="HTH_ARAC_FAMILY_1"/>
    <property type="match status" value="1"/>
</dbReference>
<keyword evidence="3" id="KW-0804">Transcription</keyword>
<reference evidence="5 6" key="1">
    <citation type="submission" date="2016-12" db="EMBL/GenBank/DDBJ databases">
        <title>Study of bacterial adaptation to deep sea.</title>
        <authorList>
            <person name="Song J."/>
            <person name="Yoshizawa S."/>
            <person name="Kogure K."/>
        </authorList>
    </citation>
    <scope>NUCLEOTIDE SEQUENCE [LARGE SCALE GENOMIC DNA]</scope>
    <source>
        <strain evidence="5 6">SAORIC-165</strain>
    </source>
</reference>